<accession>A0A665WNA4</accession>
<dbReference type="InParanoid" id="A0A665WNA4"/>
<keyword evidence="6" id="KW-1185">Reference proteome</keyword>
<reference evidence="5" key="2">
    <citation type="submission" date="2025-08" db="UniProtKB">
        <authorList>
            <consortium name="Ensembl"/>
        </authorList>
    </citation>
    <scope>IDENTIFICATION</scope>
</reference>
<proteinExistence type="predicted"/>
<evidence type="ECO:0000313" key="6">
    <source>
        <dbReference type="Proteomes" id="UP000472264"/>
    </source>
</evidence>
<evidence type="ECO:0000256" key="3">
    <source>
        <dbReference type="ARBA" id="ARBA00023180"/>
    </source>
</evidence>
<keyword evidence="1" id="KW-0732">Signal</keyword>
<gene>
    <name evidence="5" type="primary">il12b2</name>
</gene>
<dbReference type="InterPro" id="IPR013783">
    <property type="entry name" value="Ig-like_fold"/>
</dbReference>
<organism evidence="5 6">
    <name type="scientific">Echeneis naucrates</name>
    <name type="common">Live sharksucker</name>
    <dbReference type="NCBI Taxonomy" id="173247"/>
    <lineage>
        <taxon>Eukaryota</taxon>
        <taxon>Metazoa</taxon>
        <taxon>Chordata</taxon>
        <taxon>Craniata</taxon>
        <taxon>Vertebrata</taxon>
        <taxon>Euteleostomi</taxon>
        <taxon>Actinopterygii</taxon>
        <taxon>Neopterygii</taxon>
        <taxon>Teleostei</taxon>
        <taxon>Neoteleostei</taxon>
        <taxon>Acanthomorphata</taxon>
        <taxon>Carangaria</taxon>
        <taxon>Carangiformes</taxon>
        <taxon>Echeneidae</taxon>
        <taxon>Echeneis</taxon>
    </lineage>
</organism>
<sequence length="333" mass="38441">MIKYFSFKRAYELNHFPENFVVAKMNDLKPVTLTCKADVDVDVTWKLSGDVIEKDQYMENYQQDGPNLNVLDVEHPMLGEYSCWSGEKLLSSTYLLLEAEEERDLDSLITCWAKSYDCTFNCNWISKKYTAVRLGLGNDCSERRKSCQWVIGSEQANGVIPFELSHSLSSYAEETTMLVVTIEAINSETILRRTKRFYLRDIIKPDTPQIVRCQKVGEHQLNVSIDPPSSWSSPHSFFTLEHEIEYEMKNNGQLERSVSALIPKKISKLRVRSRDPLVLSSWSQWTPWKNCVLMPSLFVTVSNFLPCSFLCHFSLCVFWLSPREITQNSPEAQ</sequence>
<dbReference type="SUPFAM" id="SSF49265">
    <property type="entry name" value="Fibronectin type III"/>
    <property type="match status" value="2"/>
</dbReference>
<evidence type="ECO:0000256" key="2">
    <source>
        <dbReference type="ARBA" id="ARBA00023157"/>
    </source>
</evidence>
<dbReference type="Pfam" id="PF10420">
    <property type="entry name" value="IL12p40_C"/>
    <property type="match status" value="1"/>
</dbReference>
<reference evidence="5" key="1">
    <citation type="submission" date="2021-04" db="EMBL/GenBank/DDBJ databases">
        <authorList>
            <consortium name="Wellcome Sanger Institute Data Sharing"/>
        </authorList>
    </citation>
    <scope>NUCLEOTIDE SEQUENCE [LARGE SCALE GENOMIC DNA]</scope>
</reference>
<dbReference type="Proteomes" id="UP000472264">
    <property type="component" value="Chromosome 9"/>
</dbReference>
<dbReference type="InterPro" id="IPR036116">
    <property type="entry name" value="FN3_sf"/>
</dbReference>
<evidence type="ECO:0000313" key="5">
    <source>
        <dbReference type="Ensembl" id="ENSENLP00000044977.1"/>
    </source>
</evidence>
<dbReference type="AlphaFoldDB" id="A0A665WNA4"/>
<feature type="domain" description="Fibronectin type-III" evidence="4">
    <location>
        <begin position="207"/>
        <end position="295"/>
    </location>
</feature>
<dbReference type="InterPro" id="IPR050676">
    <property type="entry name" value="IL-12"/>
</dbReference>
<keyword evidence="3" id="KW-0325">Glycoprotein</keyword>
<dbReference type="Gene3D" id="2.60.40.10">
    <property type="entry name" value="Immunoglobulins"/>
    <property type="match status" value="3"/>
</dbReference>
<dbReference type="PROSITE" id="PS50853">
    <property type="entry name" value="FN3"/>
    <property type="match status" value="1"/>
</dbReference>
<dbReference type="PANTHER" id="PTHR48485">
    <property type="entry name" value="INTERLEUKIN-12 SUBUNIT BETA-RELATED"/>
    <property type="match status" value="1"/>
</dbReference>
<dbReference type="InterPro" id="IPR003961">
    <property type="entry name" value="FN3_dom"/>
</dbReference>
<keyword evidence="2" id="KW-1015">Disulfide bond</keyword>
<dbReference type="Ensembl" id="ENSENLT00000046089.1">
    <property type="protein sequence ID" value="ENSENLP00000044977.1"/>
    <property type="gene ID" value="ENSENLG00000019130.1"/>
</dbReference>
<name>A0A665WNA4_ECHNA</name>
<dbReference type="InterPro" id="IPR019482">
    <property type="entry name" value="IL-12_beta_cen-dom"/>
</dbReference>
<dbReference type="OMA" id="LPTCHWV"/>
<evidence type="ECO:0000259" key="4">
    <source>
        <dbReference type="PROSITE" id="PS50853"/>
    </source>
</evidence>
<reference evidence="5" key="3">
    <citation type="submission" date="2025-09" db="UniProtKB">
        <authorList>
            <consortium name="Ensembl"/>
        </authorList>
    </citation>
    <scope>IDENTIFICATION</scope>
</reference>
<evidence type="ECO:0000256" key="1">
    <source>
        <dbReference type="ARBA" id="ARBA00022729"/>
    </source>
</evidence>
<protein>
    <recommendedName>
        <fullName evidence="4">Fibronectin type-III domain-containing protein</fullName>
    </recommendedName>
</protein>
<dbReference type="PANTHER" id="PTHR48485:SF3">
    <property type="entry name" value="INTERLEUKIN-12 SUBUNIT BETA"/>
    <property type="match status" value="1"/>
</dbReference>